<evidence type="ECO:0000256" key="6">
    <source>
        <dbReference type="SAM" id="MobiDB-lite"/>
    </source>
</evidence>
<protein>
    <submittedName>
        <fullName evidence="8">FAD-dependent oxidoreductase</fullName>
    </submittedName>
</protein>
<dbReference type="PANTHER" id="PTHR42913">
    <property type="entry name" value="APOPTOSIS-INDUCING FACTOR 1"/>
    <property type="match status" value="1"/>
</dbReference>
<dbReference type="PANTHER" id="PTHR42913:SF3">
    <property type="entry name" value="64 KDA MITOCHONDRIAL NADH DEHYDROGENASE (EUROFUNG)"/>
    <property type="match status" value="1"/>
</dbReference>
<proteinExistence type="inferred from homology"/>
<dbReference type="PRINTS" id="PR00411">
    <property type="entry name" value="PNDRDTASEI"/>
</dbReference>
<organism evidence="8 9">
    <name type="scientific">Streptomyces labedae</name>
    <dbReference type="NCBI Taxonomy" id="285569"/>
    <lineage>
        <taxon>Bacteria</taxon>
        <taxon>Bacillati</taxon>
        <taxon>Actinomycetota</taxon>
        <taxon>Actinomycetes</taxon>
        <taxon>Kitasatosporales</taxon>
        <taxon>Streptomycetaceae</taxon>
        <taxon>Streptomyces</taxon>
    </lineage>
</organism>
<evidence type="ECO:0000256" key="4">
    <source>
        <dbReference type="ARBA" id="ARBA00022827"/>
    </source>
</evidence>
<sequence>MKHRIVVLGAGYAGAFAAGNLARRLSPADTEITVVNAAPEFVERMRLHQLAVGRDLTFRRLADVFAGTGVRLRLARVTGVAPERRTVSVTGEDGDGELAYDTLLYALGSSVAHHGVPGVAEHAFDVTGLSSALRLRERLAGLDGGGTVLVVGEGLTGIETATEFAESRPDLSVALAARGELGAWFSPKARRHLRRAFDRFGITVHEHTAVEAVEPTRAVAADGTSLPADVTVWSAGFAVHPIAAASGLEVAETGQIVVDRTMRSLSHPDVYAAGDCAYAIGENGRPLPMSCASAGVTNMQATAAIVARLTGREVPTTEFKYYGNHISLGRRDAIFQVVDGDVRAKSWYLGGRTAARLKAGVLKGAGWGVAHPTFGMPKRRRRLTTVPDPAGASDRAGARTTA</sequence>
<comment type="caution">
    <text evidence="8">The sequence shown here is derived from an EMBL/GenBank/DDBJ whole genome shotgun (WGS) entry which is preliminary data.</text>
</comment>
<dbReference type="PRINTS" id="PR00368">
    <property type="entry name" value="FADPNR"/>
</dbReference>
<keyword evidence="4" id="KW-0274">FAD</keyword>
<dbReference type="InterPro" id="IPR023753">
    <property type="entry name" value="FAD/NAD-binding_dom"/>
</dbReference>
<dbReference type="InterPro" id="IPR036188">
    <property type="entry name" value="FAD/NAD-bd_sf"/>
</dbReference>
<reference evidence="9" key="1">
    <citation type="journal article" date="2019" name="Int. J. Syst. Evol. Microbiol.">
        <title>The Global Catalogue of Microorganisms (GCM) 10K type strain sequencing project: providing services to taxonomists for standard genome sequencing and annotation.</title>
        <authorList>
            <consortium name="The Broad Institute Genomics Platform"/>
            <consortium name="The Broad Institute Genome Sequencing Center for Infectious Disease"/>
            <person name="Wu L."/>
            <person name="Ma J."/>
        </authorList>
    </citation>
    <scope>NUCLEOTIDE SEQUENCE [LARGE SCALE GENOMIC DNA]</scope>
    <source>
        <strain evidence="9">JCM 9381</strain>
    </source>
</reference>
<evidence type="ECO:0000256" key="2">
    <source>
        <dbReference type="ARBA" id="ARBA00005272"/>
    </source>
</evidence>
<dbReference type="Proteomes" id="UP001500728">
    <property type="component" value="Unassembled WGS sequence"/>
</dbReference>
<dbReference type="Pfam" id="PF07992">
    <property type="entry name" value="Pyr_redox_2"/>
    <property type="match status" value="1"/>
</dbReference>
<evidence type="ECO:0000313" key="8">
    <source>
        <dbReference type="EMBL" id="GAA3259603.1"/>
    </source>
</evidence>
<feature type="region of interest" description="Disordered" evidence="6">
    <location>
        <begin position="379"/>
        <end position="402"/>
    </location>
</feature>
<dbReference type="InterPro" id="IPR051169">
    <property type="entry name" value="NADH-Q_oxidoreductase"/>
</dbReference>
<dbReference type="EMBL" id="BAAAUW010000009">
    <property type="protein sequence ID" value="GAA3259603.1"/>
    <property type="molecule type" value="Genomic_DNA"/>
</dbReference>
<keyword evidence="3" id="KW-0285">Flavoprotein</keyword>
<keyword evidence="5" id="KW-0560">Oxidoreductase</keyword>
<evidence type="ECO:0000256" key="5">
    <source>
        <dbReference type="ARBA" id="ARBA00023002"/>
    </source>
</evidence>
<name>A0ABP6QWN5_9ACTN</name>
<feature type="domain" description="FAD/NAD(P)-binding" evidence="7">
    <location>
        <begin position="4"/>
        <end position="289"/>
    </location>
</feature>
<evidence type="ECO:0000256" key="3">
    <source>
        <dbReference type="ARBA" id="ARBA00022630"/>
    </source>
</evidence>
<evidence type="ECO:0000259" key="7">
    <source>
        <dbReference type="Pfam" id="PF07992"/>
    </source>
</evidence>
<evidence type="ECO:0000256" key="1">
    <source>
        <dbReference type="ARBA" id="ARBA00001974"/>
    </source>
</evidence>
<comment type="cofactor">
    <cofactor evidence="1">
        <name>FAD</name>
        <dbReference type="ChEBI" id="CHEBI:57692"/>
    </cofactor>
</comment>
<dbReference type="Gene3D" id="3.50.50.100">
    <property type="match status" value="1"/>
</dbReference>
<gene>
    <name evidence="8" type="ORF">GCM10010469_25320</name>
</gene>
<accession>A0ABP6QWN5</accession>
<keyword evidence="9" id="KW-1185">Reference proteome</keyword>
<comment type="similarity">
    <text evidence="2">Belongs to the NADH dehydrogenase family.</text>
</comment>
<evidence type="ECO:0000313" key="9">
    <source>
        <dbReference type="Proteomes" id="UP001500728"/>
    </source>
</evidence>
<dbReference type="SUPFAM" id="SSF51905">
    <property type="entry name" value="FAD/NAD(P)-binding domain"/>
    <property type="match status" value="1"/>
</dbReference>
<dbReference type="RefSeq" id="WP_346152180.1">
    <property type="nucleotide sequence ID" value="NZ_BAAAUW010000009.1"/>
</dbReference>